<evidence type="ECO:0000313" key="14">
    <source>
        <dbReference type="EMBL" id="CAD7631898.1"/>
    </source>
</evidence>
<feature type="transmembrane region" description="Helical" evidence="13">
    <location>
        <begin position="132"/>
        <end position="153"/>
    </location>
</feature>
<dbReference type="PANTHER" id="PTHR42985:SF40">
    <property type="entry name" value="LD47995P-RELATED"/>
    <property type="match status" value="1"/>
</dbReference>
<keyword evidence="9 13" id="KW-0472">Membrane</keyword>
<evidence type="ECO:0000256" key="12">
    <source>
        <dbReference type="SAM" id="MobiDB-lite"/>
    </source>
</evidence>
<evidence type="ECO:0000256" key="13">
    <source>
        <dbReference type="SAM" id="Phobius"/>
    </source>
</evidence>
<dbReference type="PROSITE" id="PS50283">
    <property type="entry name" value="NA_SOLUT_SYMP_3"/>
    <property type="match status" value="1"/>
</dbReference>
<name>A0A7R9L0V7_9ACAR</name>
<feature type="transmembrane region" description="Helical" evidence="13">
    <location>
        <begin position="311"/>
        <end position="330"/>
    </location>
</feature>
<evidence type="ECO:0000256" key="6">
    <source>
        <dbReference type="ARBA" id="ARBA00022989"/>
    </source>
</evidence>
<dbReference type="GO" id="GO:0005886">
    <property type="term" value="C:plasma membrane"/>
    <property type="evidence" value="ECO:0007669"/>
    <property type="project" value="UniProtKB-SubCell"/>
</dbReference>
<keyword evidence="10" id="KW-0739">Sodium transport</keyword>
<accession>A0A7R9L0V7</accession>
<evidence type="ECO:0000256" key="10">
    <source>
        <dbReference type="ARBA" id="ARBA00023201"/>
    </source>
</evidence>
<keyword evidence="3" id="KW-0813">Transport</keyword>
<dbReference type="Gene3D" id="1.20.1730.10">
    <property type="entry name" value="Sodium/glucose cotransporter"/>
    <property type="match status" value="1"/>
</dbReference>
<dbReference type="AlphaFoldDB" id="A0A7R9L0V7"/>
<organism evidence="14">
    <name type="scientific">Medioppia subpectinata</name>
    <dbReference type="NCBI Taxonomy" id="1979941"/>
    <lineage>
        <taxon>Eukaryota</taxon>
        <taxon>Metazoa</taxon>
        <taxon>Ecdysozoa</taxon>
        <taxon>Arthropoda</taxon>
        <taxon>Chelicerata</taxon>
        <taxon>Arachnida</taxon>
        <taxon>Acari</taxon>
        <taxon>Acariformes</taxon>
        <taxon>Sarcoptiformes</taxon>
        <taxon>Oribatida</taxon>
        <taxon>Brachypylina</taxon>
        <taxon>Oppioidea</taxon>
        <taxon>Oppiidae</taxon>
        <taxon>Medioppia</taxon>
    </lineage>
</organism>
<dbReference type="EMBL" id="OC864726">
    <property type="protein sequence ID" value="CAD7631898.1"/>
    <property type="molecule type" value="Genomic_DNA"/>
</dbReference>
<keyword evidence="15" id="KW-1185">Reference proteome</keyword>
<evidence type="ECO:0000256" key="5">
    <source>
        <dbReference type="ARBA" id="ARBA00022692"/>
    </source>
</evidence>
<reference evidence="14" key="1">
    <citation type="submission" date="2020-11" db="EMBL/GenBank/DDBJ databases">
        <authorList>
            <person name="Tran Van P."/>
        </authorList>
    </citation>
    <scope>NUCLEOTIDE SEQUENCE</scope>
</reference>
<dbReference type="InterPro" id="IPR051163">
    <property type="entry name" value="Sodium:Solute_Symporter_SSF"/>
</dbReference>
<keyword evidence="8" id="KW-0406">Ion transport</keyword>
<proteinExistence type="inferred from homology"/>
<comment type="subcellular location">
    <subcellularLocation>
        <location evidence="1">Cell membrane</location>
        <topology evidence="1">Multi-pass membrane protein</topology>
    </subcellularLocation>
</comment>
<feature type="region of interest" description="Disordered" evidence="12">
    <location>
        <begin position="496"/>
        <end position="522"/>
    </location>
</feature>
<dbReference type="PANTHER" id="PTHR42985">
    <property type="entry name" value="SODIUM-COUPLED MONOCARBOXYLATE TRANSPORTER"/>
    <property type="match status" value="1"/>
</dbReference>
<evidence type="ECO:0008006" key="16">
    <source>
        <dbReference type="Google" id="ProtNLM"/>
    </source>
</evidence>
<evidence type="ECO:0000256" key="1">
    <source>
        <dbReference type="ARBA" id="ARBA00004651"/>
    </source>
</evidence>
<dbReference type="GO" id="GO:0015293">
    <property type="term" value="F:symporter activity"/>
    <property type="evidence" value="ECO:0007669"/>
    <property type="project" value="TreeGrafter"/>
</dbReference>
<feature type="transmembrane region" description="Helical" evidence="13">
    <location>
        <begin position="431"/>
        <end position="454"/>
    </location>
</feature>
<dbReference type="InterPro" id="IPR038377">
    <property type="entry name" value="Na/Glc_symporter_sf"/>
</dbReference>
<dbReference type="Proteomes" id="UP000759131">
    <property type="component" value="Unassembled WGS sequence"/>
</dbReference>
<dbReference type="InterPro" id="IPR001734">
    <property type="entry name" value="Na/solute_symporter"/>
</dbReference>
<evidence type="ECO:0000256" key="7">
    <source>
        <dbReference type="ARBA" id="ARBA00023053"/>
    </source>
</evidence>
<feature type="transmembrane region" description="Helical" evidence="13">
    <location>
        <begin position="261"/>
        <end position="290"/>
    </location>
</feature>
<evidence type="ECO:0000256" key="9">
    <source>
        <dbReference type="ARBA" id="ARBA00023136"/>
    </source>
</evidence>
<dbReference type="GO" id="GO:0006814">
    <property type="term" value="P:sodium ion transport"/>
    <property type="evidence" value="ECO:0007669"/>
    <property type="project" value="UniProtKB-KW"/>
</dbReference>
<comment type="similarity">
    <text evidence="2 11">Belongs to the sodium:solute symporter (SSF) (TC 2.A.21) family.</text>
</comment>
<feature type="transmembrane region" description="Helical" evidence="13">
    <location>
        <begin position="336"/>
        <end position="360"/>
    </location>
</feature>
<feature type="transmembrane region" description="Helical" evidence="13">
    <location>
        <begin position="219"/>
        <end position="241"/>
    </location>
</feature>
<gene>
    <name evidence="14" type="ORF">OSB1V03_LOCUS12307</name>
</gene>
<sequence>MFPVAMSLLASFQSSVTILGYPAEMFYRGTQFWAVMISGAMASIIAAEIFLPVYYKLQFTSVNKYLEERFKSERVRLAVSLSFLLCTIPYMGVVLYGPSLALGSEPESKGNFSLRHLTGGIRAVVWTDLVQVFLMFAGLVVVMIRAFYLVGGVDEAFKIAQQKGRIQFFNVQIDPYSTSTLWNAVFGMGIMWSGNYATSQTEVQRYCNVTSEAKAKFSACLCGISIFAYYSGCDPMAIGLIEKTDQLMPYFVMDQLSSMPGLPGLFVACVFSASLSTLSSGFNALSAVTYDDFLCRYTSVQKLSETNARRVSRTIAFCYGLIAIGMAFIVSRIDSVLQAAISIAGALVGPMFGLFLLGVLCPFANTFGVLCGLFAGEIFGVWVLIGSLVYSKQQPTLPTSIADCPIELIGNRTFITSAPIQSQGLLSLYHIAYLLVPVMGFVISLSVGTILSLLSGGYSTASDVNPDLLSPYAWKLWPAECVPTKRPKVLIERQSLTNGSQSSIRKNNNNTKRDSITSTTKL</sequence>
<evidence type="ECO:0000313" key="15">
    <source>
        <dbReference type="Proteomes" id="UP000759131"/>
    </source>
</evidence>
<evidence type="ECO:0000256" key="3">
    <source>
        <dbReference type="ARBA" id="ARBA00022448"/>
    </source>
</evidence>
<dbReference type="OrthoDB" id="6132759at2759"/>
<evidence type="ECO:0000256" key="8">
    <source>
        <dbReference type="ARBA" id="ARBA00023065"/>
    </source>
</evidence>
<dbReference type="Pfam" id="PF00474">
    <property type="entry name" value="SSF"/>
    <property type="match status" value="1"/>
</dbReference>
<keyword evidence="7" id="KW-0915">Sodium</keyword>
<keyword evidence="4" id="KW-1003">Cell membrane</keyword>
<feature type="transmembrane region" description="Helical" evidence="13">
    <location>
        <begin position="30"/>
        <end position="54"/>
    </location>
</feature>
<keyword evidence="6 13" id="KW-1133">Transmembrane helix</keyword>
<protein>
    <recommendedName>
        <fullName evidence="16">Sodium-coupled monocarboxylate transporter 1</fullName>
    </recommendedName>
</protein>
<keyword evidence="5 13" id="KW-0812">Transmembrane</keyword>
<dbReference type="EMBL" id="CAJPIZ010010151">
    <property type="protein sequence ID" value="CAG2112328.1"/>
    <property type="molecule type" value="Genomic_DNA"/>
</dbReference>
<evidence type="ECO:0000256" key="4">
    <source>
        <dbReference type="ARBA" id="ARBA00022475"/>
    </source>
</evidence>
<evidence type="ECO:0000256" key="11">
    <source>
        <dbReference type="RuleBase" id="RU362091"/>
    </source>
</evidence>
<evidence type="ECO:0000256" key="2">
    <source>
        <dbReference type="ARBA" id="ARBA00006434"/>
    </source>
</evidence>
<feature type="transmembrane region" description="Helical" evidence="13">
    <location>
        <begin position="75"/>
        <end position="96"/>
    </location>
</feature>
<feature type="transmembrane region" description="Helical" evidence="13">
    <location>
        <begin position="367"/>
        <end position="390"/>
    </location>
</feature>